<dbReference type="AlphaFoldDB" id="A0A1I6GJL7"/>
<dbReference type="OrthoDB" id="9788155at2"/>
<dbReference type="PANTHER" id="PTHR40572">
    <property type="entry name" value="PROTEIN BAX"/>
    <property type="match status" value="1"/>
</dbReference>
<dbReference type="SMART" id="SM00047">
    <property type="entry name" value="LYZ2"/>
    <property type="match status" value="1"/>
</dbReference>
<reference evidence="3" key="1">
    <citation type="submission" date="2016-10" db="EMBL/GenBank/DDBJ databases">
        <authorList>
            <person name="Varghese N."/>
            <person name="Submissions S."/>
        </authorList>
    </citation>
    <scope>NUCLEOTIDE SEQUENCE [LARGE SCALE GENOMIC DNA]</scope>
    <source>
        <strain evidence="3">CGMCC 1.6294</strain>
    </source>
</reference>
<dbReference type="Gene3D" id="1.10.530.10">
    <property type="match status" value="1"/>
</dbReference>
<dbReference type="EMBL" id="FOYV01000001">
    <property type="protein sequence ID" value="SFR42392.1"/>
    <property type="molecule type" value="Genomic_DNA"/>
</dbReference>
<dbReference type="GO" id="GO:0004040">
    <property type="term" value="F:amidase activity"/>
    <property type="evidence" value="ECO:0007669"/>
    <property type="project" value="InterPro"/>
</dbReference>
<dbReference type="STRING" id="375760.SAMN04488073_0969"/>
<protein>
    <submittedName>
        <fullName evidence="2">Bax protein</fullName>
    </submittedName>
</protein>
<organism evidence="2 3">
    <name type="scientific">Marinobacter gudaonensis</name>
    <dbReference type="NCBI Taxonomy" id="375760"/>
    <lineage>
        <taxon>Bacteria</taxon>
        <taxon>Pseudomonadati</taxon>
        <taxon>Pseudomonadota</taxon>
        <taxon>Gammaproteobacteria</taxon>
        <taxon>Pseudomonadales</taxon>
        <taxon>Marinobacteraceae</taxon>
        <taxon>Marinobacter</taxon>
    </lineage>
</organism>
<dbReference type="InterPro" id="IPR053195">
    <property type="entry name" value="Bax-like"/>
</dbReference>
<dbReference type="PANTHER" id="PTHR40572:SF1">
    <property type="entry name" value="PROTEIN BAX"/>
    <property type="match status" value="1"/>
</dbReference>
<dbReference type="InterPro" id="IPR002901">
    <property type="entry name" value="MGlyc_endo_b_GlcNAc-like_dom"/>
</dbReference>
<gene>
    <name evidence="2" type="ORF">SAMN04488073_0969</name>
</gene>
<dbReference type="Pfam" id="PF01832">
    <property type="entry name" value="Glucosaminidase"/>
    <property type="match status" value="1"/>
</dbReference>
<dbReference type="RefSeq" id="WP_091986615.1">
    <property type="nucleotide sequence ID" value="NZ_FOYV01000001.1"/>
</dbReference>
<name>A0A1I6GJL7_9GAMM</name>
<feature type="domain" description="Mannosyl-glycoprotein endo-beta-N-acetylglucosamidase-like" evidence="1">
    <location>
        <begin position="122"/>
        <end position="254"/>
    </location>
</feature>
<dbReference type="Proteomes" id="UP000199290">
    <property type="component" value="Unassembled WGS sequence"/>
</dbReference>
<evidence type="ECO:0000313" key="2">
    <source>
        <dbReference type="EMBL" id="SFR42392.1"/>
    </source>
</evidence>
<evidence type="ECO:0000259" key="1">
    <source>
        <dbReference type="SMART" id="SM00047"/>
    </source>
</evidence>
<accession>A0A1I6GJL7</accession>
<proteinExistence type="predicted"/>
<evidence type="ECO:0000313" key="3">
    <source>
        <dbReference type="Proteomes" id="UP000199290"/>
    </source>
</evidence>
<sequence length="311" mass="34844">MSAGKRAFVLLVPLIAFAIGGGFYVPDASLTQRQSDNTGSEPALASLPPLPDWANEPLPDFSQYQDTTQKKAEFFSFLYPRIVLANSRILIERDYLDSLANKDELTEKEYDWLAQQAERLRVDAEPGSKEQFALLHKRLDVIPPSLILAQAANESAWGTSRFATQGNNLFGQWCFSKGCGLVPRGREEGASHEVAKFSSPYRSVRAYIQNLNRHPTYQLLRDVRLKDRRNQAPLSGIELAEGLLGYSERGEEYVEEIRAMIHYNNLEFYDDDFRSVVRNLKPGSLQQLASTQAETQLLPGQSSLSAAPNEG</sequence>
<keyword evidence="3" id="KW-1185">Reference proteome</keyword>